<protein>
    <recommendedName>
        <fullName evidence="2">Lipid-binding serum glycoprotein C-terminal domain-containing protein</fullName>
    </recommendedName>
</protein>
<proteinExistence type="predicted"/>
<feature type="chain" id="PRO_5004372413" description="Lipid-binding serum glycoprotein C-terminal domain-containing protein" evidence="1">
    <location>
        <begin position="20"/>
        <end position="452"/>
    </location>
</feature>
<reference evidence="3" key="3">
    <citation type="submission" date="2025-09" db="UniProtKB">
        <authorList>
            <consortium name="Ensembl"/>
        </authorList>
    </citation>
    <scope>IDENTIFICATION</scope>
</reference>
<evidence type="ECO:0000313" key="4">
    <source>
        <dbReference type="Proteomes" id="UP000001646"/>
    </source>
</evidence>
<evidence type="ECO:0000313" key="3">
    <source>
        <dbReference type="Ensembl" id="ENSACAP00000022722.1"/>
    </source>
</evidence>
<dbReference type="PANTHER" id="PTHR46019:SF4">
    <property type="entry name" value="BPI FOLD-CONTAINING FAMILY B MEMBER 4"/>
    <property type="match status" value="1"/>
</dbReference>
<dbReference type="Ensembl" id="ENSACAT00000030140.2">
    <property type="protein sequence ID" value="ENSACAP00000022722.1"/>
    <property type="gene ID" value="ENSACAG00000029495.2"/>
</dbReference>
<dbReference type="RefSeq" id="XP_016853780.1">
    <property type="nucleotide sequence ID" value="XM_016998291.2"/>
</dbReference>
<dbReference type="InterPro" id="IPR051660">
    <property type="entry name" value="BPI_fold-BPI/LBP"/>
</dbReference>
<dbReference type="Proteomes" id="UP000001646">
    <property type="component" value="Unplaced"/>
</dbReference>
<dbReference type="Gene3D" id="3.15.20.10">
    <property type="entry name" value="Bactericidal permeability-increasing protein, domain 2"/>
    <property type="match status" value="1"/>
</dbReference>
<dbReference type="SMART" id="SM00329">
    <property type="entry name" value="BPI2"/>
    <property type="match status" value="1"/>
</dbReference>
<name>R4GBN8_ANOCA</name>
<gene>
    <name evidence="3" type="primary">LOC103281389</name>
</gene>
<dbReference type="RefSeq" id="XP_008121067.1">
    <property type="nucleotide sequence ID" value="XM_008122860.3"/>
</dbReference>
<dbReference type="PANTHER" id="PTHR46019">
    <property type="entry name" value="BPI FOLD-CONTAINING FAMILY B MEMBER 4-RELATED"/>
    <property type="match status" value="1"/>
</dbReference>
<dbReference type="HOGENOM" id="CLU_031635_1_0_1"/>
<dbReference type="Pfam" id="PF02886">
    <property type="entry name" value="LBP_BPI_CETP_C"/>
    <property type="match status" value="1"/>
</dbReference>
<reference evidence="3" key="1">
    <citation type="submission" date="2009-12" db="EMBL/GenBank/DDBJ databases">
        <title>The Genome Sequence of Anolis carolinensis (Green Anole Lizard).</title>
        <authorList>
            <consortium name="The Genome Sequencing Platform"/>
            <person name="Di Palma F."/>
            <person name="Alfoldi J."/>
            <person name="Heiman D."/>
            <person name="Young S."/>
            <person name="Grabherr M."/>
            <person name="Johnson J."/>
            <person name="Lander E.S."/>
            <person name="Lindblad-Toh K."/>
        </authorList>
    </citation>
    <scope>NUCLEOTIDE SEQUENCE [LARGE SCALE GENOMIC DNA]</scope>
    <source>
        <strain evidence="3">JBL SC #1</strain>
    </source>
</reference>
<keyword evidence="1" id="KW-0732">Signal</keyword>
<evidence type="ECO:0000256" key="1">
    <source>
        <dbReference type="SAM" id="SignalP"/>
    </source>
</evidence>
<dbReference type="eggNOG" id="KOG4160">
    <property type="taxonomic scope" value="Eukaryota"/>
</dbReference>
<feature type="domain" description="Lipid-binding serum glycoprotein C-terminal" evidence="2">
    <location>
        <begin position="251"/>
        <end position="452"/>
    </location>
</feature>
<reference evidence="3" key="2">
    <citation type="submission" date="2025-08" db="UniProtKB">
        <authorList>
            <consortium name="Ensembl"/>
        </authorList>
    </citation>
    <scope>IDENTIFICATION</scope>
</reference>
<dbReference type="Bgee" id="ENSACAG00000029495">
    <property type="expression patterns" value="Expressed in ovary and 1 other cell type or tissue"/>
</dbReference>
<keyword evidence="4" id="KW-1185">Reference proteome</keyword>
<dbReference type="InterPro" id="IPR017943">
    <property type="entry name" value="Bactericidal_perm-incr_a/b_dom"/>
</dbReference>
<dbReference type="GeneTree" id="ENSGT01100000263546"/>
<evidence type="ECO:0000259" key="2">
    <source>
        <dbReference type="SMART" id="SM00329"/>
    </source>
</evidence>
<feature type="signal peptide" evidence="1">
    <location>
        <begin position="1"/>
        <end position="19"/>
    </location>
</feature>
<dbReference type="AlphaFoldDB" id="R4GBN8"/>
<dbReference type="KEGG" id="acs:103281389"/>
<accession>R4GBN8</accession>
<dbReference type="InParanoid" id="R4GBN8"/>
<dbReference type="InterPro" id="IPR001124">
    <property type="entry name" value="Lipid-bd_serum_glycop_C"/>
</dbReference>
<dbReference type="OrthoDB" id="9831346at2759"/>
<dbReference type="GO" id="GO:0008289">
    <property type="term" value="F:lipid binding"/>
    <property type="evidence" value="ECO:0007669"/>
    <property type="project" value="InterPro"/>
</dbReference>
<sequence>MWKILGVLAFCGLLSPADGTIPGISVALSDDEMSQAFKETLTQDDLLANHLKGLTLLDIKYGNVVGLSIVNVNLPAVKVVLLDGAAEVNLYINLIITGDALLKRPSGLLSISVDLHVRLIYRLENFLDSELDMKVFECAILFEAVDTKLYGDSVLPPLLRTPLQQSLVTDLQQQICNILPIVFDQVEQIWTDGINEVISLGPYGNVMFQLAELPWITPKYLGINILVSFQLSESGIIISIPKSAATIEVPSLDGHDYCVAFHPEVFNILLRVFVPKLPLELSNSPAVFSKAEELKKAIVALLPLWVLPDLPTHDFHLKIIIRASPRIVFDKNGSTVTLLLDVGVLAKKKDESQLSVAVLRCIVSLKATFSLVDAKLTVNLSLSKNVISLVTSGAGILHLAGLQAPINNLIEEIVLPAFNEPLSYGLPLPEFLGLPLVNVAIKMVGNALVICK</sequence>
<organism evidence="3 4">
    <name type="scientific">Anolis carolinensis</name>
    <name type="common">Green anole</name>
    <name type="synonym">American chameleon</name>
    <dbReference type="NCBI Taxonomy" id="28377"/>
    <lineage>
        <taxon>Eukaryota</taxon>
        <taxon>Metazoa</taxon>
        <taxon>Chordata</taxon>
        <taxon>Craniata</taxon>
        <taxon>Vertebrata</taxon>
        <taxon>Euteleostomi</taxon>
        <taxon>Lepidosauria</taxon>
        <taxon>Squamata</taxon>
        <taxon>Bifurcata</taxon>
        <taxon>Unidentata</taxon>
        <taxon>Episquamata</taxon>
        <taxon>Toxicofera</taxon>
        <taxon>Iguania</taxon>
        <taxon>Dactyloidae</taxon>
        <taxon>Anolis</taxon>
    </lineage>
</organism>
<dbReference type="SUPFAM" id="SSF55394">
    <property type="entry name" value="Bactericidal permeability-increasing protein, BPI"/>
    <property type="match status" value="2"/>
</dbReference>
<dbReference type="GeneID" id="103281389"/>